<reference evidence="1 2" key="1">
    <citation type="submission" date="2013-11" db="EMBL/GenBank/DDBJ databases">
        <title>The Genome Sequence of Phytophthora parasitica P10297.</title>
        <authorList>
            <consortium name="The Broad Institute Genomics Platform"/>
            <person name="Russ C."/>
            <person name="Tyler B."/>
            <person name="Panabieres F."/>
            <person name="Shan W."/>
            <person name="Tripathy S."/>
            <person name="Grunwald N."/>
            <person name="Machado M."/>
            <person name="Johnson C.S."/>
            <person name="Walker B."/>
            <person name="Young S.K."/>
            <person name="Zeng Q."/>
            <person name="Gargeya S."/>
            <person name="Fitzgerald M."/>
            <person name="Haas B."/>
            <person name="Abouelleil A."/>
            <person name="Allen A.W."/>
            <person name="Alvarado L."/>
            <person name="Arachchi H.M."/>
            <person name="Berlin A.M."/>
            <person name="Chapman S.B."/>
            <person name="Gainer-Dewar J."/>
            <person name="Goldberg J."/>
            <person name="Griggs A."/>
            <person name="Gujja S."/>
            <person name="Hansen M."/>
            <person name="Howarth C."/>
            <person name="Imamovic A."/>
            <person name="Ireland A."/>
            <person name="Larimer J."/>
            <person name="McCowan C."/>
            <person name="Murphy C."/>
            <person name="Pearson M."/>
            <person name="Poon T.W."/>
            <person name="Priest M."/>
            <person name="Roberts A."/>
            <person name="Saif S."/>
            <person name="Shea T."/>
            <person name="Sisk P."/>
            <person name="Sykes S."/>
            <person name="Wortman J."/>
            <person name="Nusbaum C."/>
            <person name="Birren B."/>
        </authorList>
    </citation>
    <scope>NUCLEOTIDE SEQUENCE [LARGE SCALE GENOMIC DNA]</scope>
    <source>
        <strain evidence="1 2">P10297</strain>
    </source>
</reference>
<evidence type="ECO:0000313" key="1">
    <source>
        <dbReference type="EMBL" id="ETP52237.1"/>
    </source>
</evidence>
<feature type="non-terminal residue" evidence="1">
    <location>
        <position position="1"/>
    </location>
</feature>
<gene>
    <name evidence="1" type="ORF">F442_02706</name>
</gene>
<dbReference type="EMBL" id="ANIY01000586">
    <property type="protein sequence ID" value="ETP52237.1"/>
    <property type="molecule type" value="Genomic_DNA"/>
</dbReference>
<dbReference type="AlphaFoldDB" id="W2ZY02"/>
<sequence>DEKVREAINEELRCQRTRMHQERYFLNKLNIVVDLETSVKEWRDVAEELGVQHHMRS</sequence>
<evidence type="ECO:0000313" key="2">
    <source>
        <dbReference type="Proteomes" id="UP000018948"/>
    </source>
</evidence>
<name>W2ZY02_PHYNI</name>
<protein>
    <submittedName>
        <fullName evidence="1">Uncharacterized protein</fullName>
    </submittedName>
</protein>
<organism evidence="1 2">
    <name type="scientific">Phytophthora nicotianae P10297</name>
    <dbReference type="NCBI Taxonomy" id="1317064"/>
    <lineage>
        <taxon>Eukaryota</taxon>
        <taxon>Sar</taxon>
        <taxon>Stramenopiles</taxon>
        <taxon>Oomycota</taxon>
        <taxon>Peronosporomycetes</taxon>
        <taxon>Peronosporales</taxon>
        <taxon>Peronosporaceae</taxon>
        <taxon>Phytophthora</taxon>
    </lineage>
</organism>
<proteinExistence type="predicted"/>
<comment type="caution">
    <text evidence="1">The sequence shown here is derived from an EMBL/GenBank/DDBJ whole genome shotgun (WGS) entry which is preliminary data.</text>
</comment>
<dbReference type="Proteomes" id="UP000018948">
    <property type="component" value="Unassembled WGS sequence"/>
</dbReference>
<accession>W2ZY02</accession>